<keyword evidence="5 7" id="KW-1133">Transmembrane helix</keyword>
<dbReference type="EMBL" id="UINC01001348">
    <property type="protein sequence ID" value="SUZ78294.1"/>
    <property type="molecule type" value="Genomic_DNA"/>
</dbReference>
<dbReference type="Pfam" id="PF01235">
    <property type="entry name" value="Na_Ala_symp"/>
    <property type="match status" value="1"/>
</dbReference>
<feature type="transmembrane region" description="Helical" evidence="7">
    <location>
        <begin position="238"/>
        <end position="257"/>
    </location>
</feature>
<gene>
    <name evidence="8" type="ORF">METZ01_LOCUS31148</name>
</gene>
<evidence type="ECO:0000256" key="5">
    <source>
        <dbReference type="ARBA" id="ARBA00022989"/>
    </source>
</evidence>
<proteinExistence type="predicted"/>
<keyword evidence="2" id="KW-0813">Transport</keyword>
<evidence type="ECO:0000256" key="6">
    <source>
        <dbReference type="ARBA" id="ARBA00023136"/>
    </source>
</evidence>
<evidence type="ECO:0000256" key="4">
    <source>
        <dbReference type="ARBA" id="ARBA00022692"/>
    </source>
</evidence>
<feature type="transmembrane region" description="Helical" evidence="7">
    <location>
        <begin position="428"/>
        <end position="447"/>
    </location>
</feature>
<comment type="subcellular location">
    <subcellularLocation>
        <location evidence="1">Cell membrane</location>
        <topology evidence="1">Multi-pass membrane protein</topology>
    </subcellularLocation>
</comment>
<evidence type="ECO:0000256" key="7">
    <source>
        <dbReference type="SAM" id="Phobius"/>
    </source>
</evidence>
<feature type="transmembrane region" description="Helical" evidence="7">
    <location>
        <begin position="181"/>
        <end position="201"/>
    </location>
</feature>
<evidence type="ECO:0000256" key="3">
    <source>
        <dbReference type="ARBA" id="ARBA00022475"/>
    </source>
</evidence>
<dbReference type="PANTHER" id="PTHR30330">
    <property type="entry name" value="AGSS FAMILY TRANSPORTER, SODIUM-ALANINE"/>
    <property type="match status" value="1"/>
</dbReference>
<evidence type="ECO:0008006" key="9">
    <source>
        <dbReference type="Google" id="ProtNLM"/>
    </source>
</evidence>
<feature type="transmembrane region" description="Helical" evidence="7">
    <location>
        <begin position="269"/>
        <end position="290"/>
    </location>
</feature>
<organism evidence="8">
    <name type="scientific">marine metagenome</name>
    <dbReference type="NCBI Taxonomy" id="408172"/>
    <lineage>
        <taxon>unclassified sequences</taxon>
        <taxon>metagenomes</taxon>
        <taxon>ecological metagenomes</taxon>
    </lineage>
</organism>
<feature type="transmembrane region" description="Helical" evidence="7">
    <location>
        <begin position="129"/>
        <end position="146"/>
    </location>
</feature>
<reference evidence="8" key="1">
    <citation type="submission" date="2018-05" db="EMBL/GenBank/DDBJ databases">
        <authorList>
            <person name="Lanie J.A."/>
            <person name="Ng W.-L."/>
            <person name="Kazmierczak K.M."/>
            <person name="Andrzejewski T.M."/>
            <person name="Davidsen T.M."/>
            <person name="Wayne K.J."/>
            <person name="Tettelin H."/>
            <person name="Glass J.I."/>
            <person name="Rusch D."/>
            <person name="Podicherti R."/>
            <person name="Tsui H.-C.T."/>
            <person name="Winkler M.E."/>
        </authorList>
    </citation>
    <scope>NUCLEOTIDE SEQUENCE</scope>
</reference>
<feature type="transmembrane region" description="Helical" evidence="7">
    <location>
        <begin position="105"/>
        <end position="123"/>
    </location>
</feature>
<dbReference type="GO" id="GO:0005886">
    <property type="term" value="C:plasma membrane"/>
    <property type="evidence" value="ECO:0007669"/>
    <property type="project" value="UniProtKB-SubCell"/>
</dbReference>
<feature type="transmembrane region" description="Helical" evidence="7">
    <location>
        <begin position="368"/>
        <end position="390"/>
    </location>
</feature>
<keyword evidence="4 7" id="KW-0812">Transmembrane</keyword>
<evidence type="ECO:0000256" key="1">
    <source>
        <dbReference type="ARBA" id="ARBA00004651"/>
    </source>
</evidence>
<protein>
    <recommendedName>
        <fullName evidence="9">Amino acid carrier protein</fullName>
    </recommendedName>
</protein>
<sequence>MSKQRYALIAFAIIGVLLLFAGVEFYDSVWSFPGNLLDKNFLETFPLASVPLMVVSLLGTGVYMTFKLGFPQLKHVLHGMRVTRGDYDNVEDEGDLNHFRALSTALAATVGIGNIAGVAIAIYYGGPGALFWMWITAFFGSALKYAECTLALQYRETDQLGNTAGGPMYTIENGLGPNWRWLAVAFASFAIICSFFTGNAIQSFTLTDQLYSQFLPLLGAEHVLMEKSVLIPGIFEPSIFQIIFGVIIATTVGMVILGGIKRIGNVTGYLVPIMAVIYVFAALFIITSNYDKVGESFGTIFSMAFNPPAEIAGITAGAFIAFLNTMMMGVKRGLFSSEAGQGSAAIAHSTAKTPYAVREGVVALLEPYIDTIVICTLTGLVIMVTGSWHYTEFYGQRIDPSITQDMWMNSSVLTSYAFAQGIPGGDKIVTLAVVLFAISTAISWSFYGDRATEYLFGTKAIPFYRYCYVFMVFVGSTLMLEAVWIFGDAALGFMTFPNLIAIILLSTKLKGLSNSYFEKH</sequence>
<feature type="transmembrane region" description="Helical" evidence="7">
    <location>
        <begin position="7"/>
        <end position="26"/>
    </location>
</feature>
<feature type="transmembrane region" description="Helical" evidence="7">
    <location>
        <begin position="46"/>
        <end position="66"/>
    </location>
</feature>
<keyword evidence="6 7" id="KW-0472">Membrane</keyword>
<dbReference type="NCBIfam" id="TIGR00835">
    <property type="entry name" value="agcS"/>
    <property type="match status" value="1"/>
</dbReference>
<dbReference type="PROSITE" id="PS00873">
    <property type="entry name" value="NA_ALANINE_SYMP"/>
    <property type="match status" value="1"/>
</dbReference>
<dbReference type="PRINTS" id="PR00175">
    <property type="entry name" value="NAALASMPORT"/>
</dbReference>
<feature type="transmembrane region" description="Helical" evidence="7">
    <location>
        <begin position="467"/>
        <end position="485"/>
    </location>
</feature>
<evidence type="ECO:0000313" key="8">
    <source>
        <dbReference type="EMBL" id="SUZ78294.1"/>
    </source>
</evidence>
<dbReference type="GO" id="GO:0005283">
    <property type="term" value="F:amino acid:sodium symporter activity"/>
    <property type="evidence" value="ECO:0007669"/>
    <property type="project" value="InterPro"/>
</dbReference>
<evidence type="ECO:0000256" key="2">
    <source>
        <dbReference type="ARBA" id="ARBA00022448"/>
    </source>
</evidence>
<dbReference type="AlphaFoldDB" id="A0A381QHE0"/>
<keyword evidence="3" id="KW-1003">Cell membrane</keyword>
<dbReference type="InterPro" id="IPR001463">
    <property type="entry name" value="Na/Ala_symport"/>
</dbReference>
<name>A0A381QHE0_9ZZZZ</name>
<feature type="transmembrane region" description="Helical" evidence="7">
    <location>
        <begin position="310"/>
        <end position="330"/>
    </location>
</feature>
<dbReference type="Gene3D" id="1.20.1740.10">
    <property type="entry name" value="Amino acid/polyamine transporter I"/>
    <property type="match status" value="1"/>
</dbReference>
<dbReference type="PANTHER" id="PTHR30330:SF3">
    <property type="entry name" value="TRANSCRIPTIONAL REGULATOR, LRP FAMILY"/>
    <property type="match status" value="1"/>
</dbReference>
<feature type="transmembrane region" description="Helical" evidence="7">
    <location>
        <begin position="491"/>
        <end position="509"/>
    </location>
</feature>
<accession>A0A381QHE0</accession>